<dbReference type="Pfam" id="PF08281">
    <property type="entry name" value="Sigma70_r4_2"/>
    <property type="match status" value="1"/>
</dbReference>
<evidence type="ECO:0000256" key="5">
    <source>
        <dbReference type="ARBA" id="ARBA00023163"/>
    </source>
</evidence>
<dbReference type="SUPFAM" id="SSF88659">
    <property type="entry name" value="Sigma3 and sigma4 domains of RNA polymerase sigma factors"/>
    <property type="match status" value="1"/>
</dbReference>
<evidence type="ECO:0000256" key="4">
    <source>
        <dbReference type="ARBA" id="ARBA00023125"/>
    </source>
</evidence>
<keyword evidence="3" id="KW-0731">Sigma factor</keyword>
<dbReference type="AlphaFoldDB" id="A0A9D1CMA7"/>
<accession>A0A9D1CMA7</accession>
<dbReference type="GO" id="GO:0016987">
    <property type="term" value="F:sigma factor activity"/>
    <property type="evidence" value="ECO:0007669"/>
    <property type="project" value="UniProtKB-KW"/>
</dbReference>
<dbReference type="Proteomes" id="UP000886796">
    <property type="component" value="Unassembled WGS sequence"/>
</dbReference>
<dbReference type="Gene3D" id="1.10.10.10">
    <property type="entry name" value="Winged helix-like DNA-binding domain superfamily/Winged helix DNA-binding domain"/>
    <property type="match status" value="1"/>
</dbReference>
<keyword evidence="4" id="KW-0238">DNA-binding</keyword>
<proteinExistence type="inferred from homology"/>
<evidence type="ECO:0000259" key="6">
    <source>
        <dbReference type="Pfam" id="PF04542"/>
    </source>
</evidence>
<dbReference type="PANTHER" id="PTHR43133">
    <property type="entry name" value="RNA POLYMERASE ECF-TYPE SIGMA FACTO"/>
    <property type="match status" value="1"/>
</dbReference>
<dbReference type="InterPro" id="IPR013249">
    <property type="entry name" value="RNA_pol_sigma70_r4_t2"/>
</dbReference>
<dbReference type="InterPro" id="IPR013325">
    <property type="entry name" value="RNA_pol_sigma_r2"/>
</dbReference>
<evidence type="ECO:0000256" key="1">
    <source>
        <dbReference type="ARBA" id="ARBA00010641"/>
    </source>
</evidence>
<keyword evidence="5" id="KW-0804">Transcription</keyword>
<keyword evidence="2" id="KW-0805">Transcription regulation</keyword>
<dbReference type="PANTHER" id="PTHR43133:SF8">
    <property type="entry name" value="RNA POLYMERASE SIGMA FACTOR HI_1459-RELATED"/>
    <property type="match status" value="1"/>
</dbReference>
<evidence type="ECO:0000313" key="9">
    <source>
        <dbReference type="Proteomes" id="UP000886796"/>
    </source>
</evidence>
<dbReference type="GO" id="GO:0006352">
    <property type="term" value="P:DNA-templated transcription initiation"/>
    <property type="evidence" value="ECO:0007669"/>
    <property type="project" value="InterPro"/>
</dbReference>
<reference evidence="8" key="1">
    <citation type="submission" date="2020-10" db="EMBL/GenBank/DDBJ databases">
        <authorList>
            <person name="Gilroy R."/>
        </authorList>
    </citation>
    <scope>NUCLEOTIDE SEQUENCE</scope>
    <source>
        <strain evidence="8">13361</strain>
    </source>
</reference>
<gene>
    <name evidence="8" type="ORF">IAB74_06860</name>
</gene>
<comment type="caution">
    <text evidence="8">The sequence shown here is derived from an EMBL/GenBank/DDBJ whole genome shotgun (WGS) entry which is preliminary data.</text>
</comment>
<feature type="domain" description="RNA polymerase sigma-70 region 2" evidence="6">
    <location>
        <begin position="22"/>
        <end position="89"/>
    </location>
</feature>
<dbReference type="SUPFAM" id="SSF88946">
    <property type="entry name" value="Sigma2 domain of RNA polymerase sigma factors"/>
    <property type="match status" value="1"/>
</dbReference>
<protein>
    <submittedName>
        <fullName evidence="8">RNA polymerase sigma factor</fullName>
    </submittedName>
</protein>
<dbReference type="GO" id="GO:0003677">
    <property type="term" value="F:DNA binding"/>
    <property type="evidence" value="ECO:0007669"/>
    <property type="project" value="UniProtKB-KW"/>
</dbReference>
<dbReference type="Gene3D" id="1.10.1740.10">
    <property type="match status" value="1"/>
</dbReference>
<dbReference type="InterPro" id="IPR013324">
    <property type="entry name" value="RNA_pol_sigma_r3/r4-like"/>
</dbReference>
<dbReference type="InterPro" id="IPR036388">
    <property type="entry name" value="WH-like_DNA-bd_sf"/>
</dbReference>
<reference evidence="8" key="2">
    <citation type="journal article" date="2021" name="PeerJ">
        <title>Extensive microbial diversity within the chicken gut microbiome revealed by metagenomics and culture.</title>
        <authorList>
            <person name="Gilroy R."/>
            <person name="Ravi A."/>
            <person name="Getino M."/>
            <person name="Pursley I."/>
            <person name="Horton D.L."/>
            <person name="Alikhan N.F."/>
            <person name="Baker D."/>
            <person name="Gharbi K."/>
            <person name="Hall N."/>
            <person name="Watson M."/>
            <person name="Adriaenssens E.M."/>
            <person name="Foster-Nyarko E."/>
            <person name="Jarju S."/>
            <person name="Secka A."/>
            <person name="Antonio M."/>
            <person name="Oren A."/>
            <person name="Chaudhuri R.R."/>
            <person name="La Ragione R."/>
            <person name="Hildebrand F."/>
            <person name="Pallen M.J."/>
        </authorList>
    </citation>
    <scope>NUCLEOTIDE SEQUENCE</scope>
    <source>
        <strain evidence="8">13361</strain>
    </source>
</reference>
<comment type="similarity">
    <text evidence="1">Belongs to the sigma-70 factor family. ECF subfamily.</text>
</comment>
<dbReference type="InterPro" id="IPR007627">
    <property type="entry name" value="RNA_pol_sigma70_r2"/>
</dbReference>
<evidence type="ECO:0000259" key="7">
    <source>
        <dbReference type="Pfam" id="PF08281"/>
    </source>
</evidence>
<dbReference type="NCBIfam" id="TIGR02937">
    <property type="entry name" value="sigma70-ECF"/>
    <property type="match status" value="1"/>
</dbReference>
<evidence type="ECO:0000256" key="3">
    <source>
        <dbReference type="ARBA" id="ARBA00023082"/>
    </source>
</evidence>
<organism evidence="8 9">
    <name type="scientific">Candidatus Faecousia excrementigallinarum</name>
    <dbReference type="NCBI Taxonomy" id="2840806"/>
    <lineage>
        <taxon>Bacteria</taxon>
        <taxon>Bacillati</taxon>
        <taxon>Bacillota</taxon>
        <taxon>Clostridia</taxon>
        <taxon>Eubacteriales</taxon>
        <taxon>Oscillospiraceae</taxon>
        <taxon>Faecousia</taxon>
    </lineage>
</organism>
<evidence type="ECO:0000256" key="2">
    <source>
        <dbReference type="ARBA" id="ARBA00023015"/>
    </source>
</evidence>
<sequence>MGKDSELYLQYLAGDEASLAELIRLYKDGLIFYLDSFLHDIHTAEDLTEETFIKIAIRRPRYVPRGQFQAWLYKIARNLAISHLRKVSRGKALPLEAIGELPDDALSLEQSYLLQEERIAVRRALRKINPDYAQVLYLTYFAGFDNGQTAAIMKKRKRQVENMLYQAKKAMKAVLSKEECFYEEP</sequence>
<feature type="domain" description="RNA polymerase sigma factor 70 region 4 type 2" evidence="7">
    <location>
        <begin position="120"/>
        <end position="171"/>
    </location>
</feature>
<dbReference type="InterPro" id="IPR039425">
    <property type="entry name" value="RNA_pol_sigma-70-like"/>
</dbReference>
<evidence type="ECO:0000313" key="8">
    <source>
        <dbReference type="EMBL" id="HIQ68210.1"/>
    </source>
</evidence>
<dbReference type="Pfam" id="PF04542">
    <property type="entry name" value="Sigma70_r2"/>
    <property type="match status" value="1"/>
</dbReference>
<dbReference type="EMBL" id="DVFK01000091">
    <property type="protein sequence ID" value="HIQ68210.1"/>
    <property type="molecule type" value="Genomic_DNA"/>
</dbReference>
<name>A0A9D1CMA7_9FIRM</name>
<dbReference type="InterPro" id="IPR014284">
    <property type="entry name" value="RNA_pol_sigma-70_dom"/>
</dbReference>